<sequence length="386" mass="41221">MDLPIDGVGTGRSHLLPDGKIVSVRIRGWKSVVLVRHLPDGTIDQDFGEGGVVSTPLRIAGDFILSSSTITADGKILMAGHVDMRDVPDSQDASYLCYVRLTREGQLDGSFGLAGLVQINLPNTPTDEANQVTALPDGKVVALAKSVWGPGAIDDVIFRLNANGKVDTTFGSNGFSYEFPYDAYLWRLQTTPDGMLLISGHGRFGGLLSRYDANGRPDTTFGKYGHFYTSMSGKDDQAQITAAAIQSDGRIVIAGSYGFAPQTSFIAGVELNGGGFDSFFNDGRPFLLPWRGAGNIEEAVAIDASGKILSLGMTFGESSIATLRRFNPNGIPDIDFGRKGIVEVDSGPGVFHMVRGLEIQPDGKYLASGAVLRSSGWSIGIYRFLP</sequence>
<evidence type="ECO:0000313" key="1">
    <source>
        <dbReference type="EMBL" id="URL59515.1"/>
    </source>
</evidence>
<dbReference type="RefSeq" id="WP_250340048.1">
    <property type="nucleotide sequence ID" value="NZ_CP063231.1"/>
</dbReference>
<keyword evidence="2" id="KW-1185">Reference proteome</keyword>
<reference evidence="1" key="1">
    <citation type="submission" date="2020-10" db="EMBL/GenBank/DDBJ databases">
        <title>Whole-genome sequence of Luteibacter sp. EIF3.</title>
        <authorList>
            <person name="Friedrich I."/>
            <person name="Hertel R."/>
            <person name="Daniel R."/>
        </authorList>
    </citation>
    <scope>NUCLEOTIDE SEQUENCE</scope>
    <source>
        <strain evidence="1">EIF3</strain>
    </source>
</reference>
<dbReference type="SUPFAM" id="SSF63829">
    <property type="entry name" value="Calcium-dependent phosphotriesterase"/>
    <property type="match status" value="1"/>
</dbReference>
<gene>
    <name evidence="1" type="ORF">IM816_05265</name>
</gene>
<dbReference type="NCBIfam" id="TIGR02608">
    <property type="entry name" value="delta_60_rpt"/>
    <property type="match status" value="6"/>
</dbReference>
<dbReference type="Pfam" id="PF17164">
    <property type="entry name" value="DUF5122"/>
    <property type="match status" value="2"/>
</dbReference>
<protein>
    <recommendedName>
        <fullName evidence="3">Delta-60 repeat domain-containing protein</fullName>
    </recommendedName>
</protein>
<dbReference type="Gene3D" id="2.80.10.50">
    <property type="match status" value="2"/>
</dbReference>
<evidence type="ECO:0000313" key="2">
    <source>
        <dbReference type="Proteomes" id="UP001056681"/>
    </source>
</evidence>
<name>A0ABY4T5N5_9GAMM</name>
<dbReference type="EMBL" id="CP063231">
    <property type="protein sequence ID" value="URL59515.1"/>
    <property type="molecule type" value="Genomic_DNA"/>
</dbReference>
<proteinExistence type="predicted"/>
<accession>A0ABY4T5N5</accession>
<organism evidence="1 2">
    <name type="scientific">Luteibacter flocculans</name>
    <dbReference type="NCBI Taxonomy" id="2780091"/>
    <lineage>
        <taxon>Bacteria</taxon>
        <taxon>Pseudomonadati</taxon>
        <taxon>Pseudomonadota</taxon>
        <taxon>Gammaproteobacteria</taxon>
        <taxon>Lysobacterales</taxon>
        <taxon>Rhodanobacteraceae</taxon>
        <taxon>Luteibacter</taxon>
    </lineage>
</organism>
<evidence type="ECO:0008006" key="3">
    <source>
        <dbReference type="Google" id="ProtNLM"/>
    </source>
</evidence>
<dbReference type="InterPro" id="IPR013431">
    <property type="entry name" value="Delta_60_rpt"/>
</dbReference>
<dbReference type="Proteomes" id="UP001056681">
    <property type="component" value="Chromosome"/>
</dbReference>